<name>A0A396J7Q4_MEDTR</name>
<dbReference type="EMBL" id="PSQE01000002">
    <property type="protein sequence ID" value="RHN72611.1"/>
    <property type="molecule type" value="Genomic_DNA"/>
</dbReference>
<dbReference type="AlphaFoldDB" id="A0A396J7Q4"/>
<protein>
    <submittedName>
        <fullName evidence="1">Uncharacterized protein</fullName>
    </submittedName>
</protein>
<sequence>MDGVAIFDFELSSFPKLSSMPLISYENMKIPLDFRISKYTIVSM</sequence>
<dbReference type="Proteomes" id="UP000265566">
    <property type="component" value="Chromosome 2"/>
</dbReference>
<dbReference type="Gramene" id="rna8354">
    <property type="protein sequence ID" value="RHN72611.1"/>
    <property type="gene ID" value="gene8354"/>
</dbReference>
<evidence type="ECO:0000313" key="2">
    <source>
        <dbReference type="Proteomes" id="UP000265566"/>
    </source>
</evidence>
<comment type="caution">
    <text evidence="1">The sequence shown here is derived from an EMBL/GenBank/DDBJ whole genome shotgun (WGS) entry which is preliminary data.</text>
</comment>
<organism evidence="1 2">
    <name type="scientific">Medicago truncatula</name>
    <name type="common">Barrel medic</name>
    <name type="synonym">Medicago tribuloides</name>
    <dbReference type="NCBI Taxonomy" id="3880"/>
    <lineage>
        <taxon>Eukaryota</taxon>
        <taxon>Viridiplantae</taxon>
        <taxon>Streptophyta</taxon>
        <taxon>Embryophyta</taxon>
        <taxon>Tracheophyta</taxon>
        <taxon>Spermatophyta</taxon>
        <taxon>Magnoliopsida</taxon>
        <taxon>eudicotyledons</taxon>
        <taxon>Gunneridae</taxon>
        <taxon>Pentapetalae</taxon>
        <taxon>rosids</taxon>
        <taxon>fabids</taxon>
        <taxon>Fabales</taxon>
        <taxon>Fabaceae</taxon>
        <taxon>Papilionoideae</taxon>
        <taxon>50 kb inversion clade</taxon>
        <taxon>NPAAA clade</taxon>
        <taxon>Hologalegina</taxon>
        <taxon>IRL clade</taxon>
        <taxon>Trifolieae</taxon>
        <taxon>Medicago</taxon>
    </lineage>
</organism>
<evidence type="ECO:0000313" key="1">
    <source>
        <dbReference type="EMBL" id="RHN72611.1"/>
    </source>
</evidence>
<reference evidence="2" key="1">
    <citation type="journal article" date="2018" name="Nat. Plants">
        <title>Whole-genome landscape of Medicago truncatula symbiotic genes.</title>
        <authorList>
            <person name="Pecrix Y."/>
            <person name="Staton S.E."/>
            <person name="Sallet E."/>
            <person name="Lelandais-Briere C."/>
            <person name="Moreau S."/>
            <person name="Carrere S."/>
            <person name="Blein T."/>
            <person name="Jardinaud M.F."/>
            <person name="Latrasse D."/>
            <person name="Zouine M."/>
            <person name="Zahm M."/>
            <person name="Kreplak J."/>
            <person name="Mayjonade B."/>
            <person name="Satge C."/>
            <person name="Perez M."/>
            <person name="Cauet S."/>
            <person name="Marande W."/>
            <person name="Chantry-Darmon C."/>
            <person name="Lopez-Roques C."/>
            <person name="Bouchez O."/>
            <person name="Berard A."/>
            <person name="Debelle F."/>
            <person name="Munos S."/>
            <person name="Bendahmane A."/>
            <person name="Berges H."/>
            <person name="Niebel A."/>
            <person name="Buitink J."/>
            <person name="Frugier F."/>
            <person name="Benhamed M."/>
            <person name="Crespi M."/>
            <person name="Gouzy J."/>
            <person name="Gamas P."/>
        </authorList>
    </citation>
    <scope>NUCLEOTIDE SEQUENCE [LARGE SCALE GENOMIC DNA]</scope>
    <source>
        <strain evidence="2">cv. Jemalong A17</strain>
    </source>
</reference>
<gene>
    <name evidence="1" type="ORF">MtrunA17_Chr2g0289681</name>
</gene>
<accession>A0A396J7Q4</accession>
<proteinExistence type="predicted"/>